<dbReference type="PANTHER" id="PTHR20961:SF38">
    <property type="entry name" value="PROTEIN O-LINKED-MANNOSE BETA-1,4-N-ACETYLGLUCOSAMINYLTRANSFERASE 2"/>
    <property type="match status" value="1"/>
</dbReference>
<name>A0A150G5B1_GONPE</name>
<keyword evidence="3" id="KW-1185">Reference proteome</keyword>
<dbReference type="OrthoDB" id="529273at2759"/>
<dbReference type="EMBL" id="LSYV01000060">
    <property type="protein sequence ID" value="KXZ45042.1"/>
    <property type="molecule type" value="Genomic_DNA"/>
</dbReference>
<dbReference type="PANTHER" id="PTHR20961">
    <property type="entry name" value="GLYCOSYLTRANSFERASE"/>
    <property type="match status" value="1"/>
</dbReference>
<feature type="signal peptide" evidence="1">
    <location>
        <begin position="1"/>
        <end position="19"/>
    </location>
</feature>
<dbReference type="GO" id="GO:0016757">
    <property type="term" value="F:glycosyltransferase activity"/>
    <property type="evidence" value="ECO:0007669"/>
    <property type="project" value="InterPro"/>
</dbReference>
<dbReference type="AlphaFoldDB" id="A0A150G5B1"/>
<keyword evidence="1" id="KW-0732">Signal</keyword>
<dbReference type="InterPro" id="IPR007657">
    <property type="entry name" value="Glycosyltransferase_61"/>
</dbReference>
<evidence type="ECO:0000256" key="1">
    <source>
        <dbReference type="SAM" id="SignalP"/>
    </source>
</evidence>
<dbReference type="Proteomes" id="UP000075714">
    <property type="component" value="Unassembled WGS sequence"/>
</dbReference>
<feature type="chain" id="PRO_5007561904" evidence="1">
    <location>
        <begin position="20"/>
        <end position="641"/>
    </location>
</feature>
<evidence type="ECO:0000313" key="3">
    <source>
        <dbReference type="Proteomes" id="UP000075714"/>
    </source>
</evidence>
<organism evidence="2 3">
    <name type="scientific">Gonium pectorale</name>
    <name type="common">Green alga</name>
    <dbReference type="NCBI Taxonomy" id="33097"/>
    <lineage>
        <taxon>Eukaryota</taxon>
        <taxon>Viridiplantae</taxon>
        <taxon>Chlorophyta</taxon>
        <taxon>core chlorophytes</taxon>
        <taxon>Chlorophyceae</taxon>
        <taxon>CS clade</taxon>
        <taxon>Chlamydomonadales</taxon>
        <taxon>Volvocaceae</taxon>
        <taxon>Gonium</taxon>
    </lineage>
</organism>
<dbReference type="STRING" id="33097.A0A150G5B1"/>
<gene>
    <name evidence="2" type="ORF">GPECTOR_59g650</name>
</gene>
<proteinExistence type="predicted"/>
<protein>
    <submittedName>
        <fullName evidence="2">Uncharacterized protein</fullName>
    </submittedName>
</protein>
<evidence type="ECO:0000313" key="2">
    <source>
        <dbReference type="EMBL" id="KXZ45042.1"/>
    </source>
</evidence>
<comment type="caution">
    <text evidence="2">The sequence shown here is derived from an EMBL/GenBank/DDBJ whole genome shotgun (WGS) entry which is preliminary data.</text>
</comment>
<reference evidence="3" key="1">
    <citation type="journal article" date="2016" name="Nat. Commun.">
        <title>The Gonium pectorale genome demonstrates co-option of cell cycle regulation during the evolution of multicellularity.</title>
        <authorList>
            <person name="Hanschen E.R."/>
            <person name="Marriage T.N."/>
            <person name="Ferris P.J."/>
            <person name="Hamaji T."/>
            <person name="Toyoda A."/>
            <person name="Fujiyama A."/>
            <person name="Neme R."/>
            <person name="Noguchi H."/>
            <person name="Minakuchi Y."/>
            <person name="Suzuki M."/>
            <person name="Kawai-Toyooka H."/>
            <person name="Smith D.R."/>
            <person name="Sparks H."/>
            <person name="Anderson J."/>
            <person name="Bakaric R."/>
            <person name="Luria V."/>
            <person name="Karger A."/>
            <person name="Kirschner M.W."/>
            <person name="Durand P.M."/>
            <person name="Michod R.E."/>
            <person name="Nozaki H."/>
            <person name="Olson B.J."/>
        </authorList>
    </citation>
    <scope>NUCLEOTIDE SEQUENCE [LARGE SCALE GENOMIC DNA]</scope>
    <source>
        <strain evidence="3">NIES-2863</strain>
    </source>
</reference>
<sequence>MRLRLLLAALLGLLLCSQASEPKYSKRWSVGARTANWTALLSQPSAFVAKSATRLRKRPDGYTPNATCIKHVGVSYLDQIRRSRIRLCGSSSTRGDPSLVSNCTKASECRSQVDCFTAPYVVVGNSTKAAVSFCRSGNLLLDSCKLLAGRRTGSMGRFPLPASGAVRLACDPASLSSLTRGGTRNAWLKSINHEVWWEKAVKDDAAVRRACAPGSPTLVTTPTLFVLRDRHANYAHEMEVASMAFAFLAALEPHDIMQQGVQVVIVDQAPATGFLETWARISQPHRLRLLANEPFPAGTCFRNAYHLHTFAAGIGYNTNPATVGCESPVVTGLSHWLRQLYDQTDPWSRYVTPSADSVAESVAGPEAAEAGVPHLRPPAGGIIMRNVVWLSRRNLELLRLLLDSSAGWRAMRMVRNEEAVVAALAEAVQEWNAESCMLRKFDKAVQAPSYIIGNNIVALEKLWALDNETDPGCRRSNVLFKFVYGDFEGMSYYDQLQTVFRTGVLAGVHGAGLAHGFFLPPGQSAVLQLLGESFAQVTACNVFRNMATACGHHYEDVRYSGVDVDVAQLKAAAKRAMDYVSGKAMEAHVRRHGLPRLVLVDQNHFTIMLPSQEQCPRFRNGTVAAAGGNGTAANVLGTAAV</sequence>
<accession>A0A150G5B1</accession>